<dbReference type="Proteomes" id="UP000248863">
    <property type="component" value="Unassembled WGS sequence"/>
</dbReference>
<dbReference type="AlphaFoldDB" id="A0A327KRQ1"/>
<proteinExistence type="predicted"/>
<protein>
    <submittedName>
        <fullName evidence="1">Uncharacterized protein</fullName>
    </submittedName>
</protein>
<dbReference type="RefSeq" id="WP_111356520.1">
    <property type="nucleotide sequence ID" value="NZ_NHSK01000074.1"/>
</dbReference>
<evidence type="ECO:0000313" key="1">
    <source>
        <dbReference type="EMBL" id="RAI40035.1"/>
    </source>
</evidence>
<sequence>MKHLLAVLVALLAILSWTFAGTIVELETYRSANAQGLCHVADVNYGADAGARAQRERCLAATTTGTSFTRHLLNALGWF</sequence>
<accession>A0A327KRQ1</accession>
<organism evidence="1 2">
    <name type="scientific">Rhodoplanes elegans</name>
    <dbReference type="NCBI Taxonomy" id="29408"/>
    <lineage>
        <taxon>Bacteria</taxon>
        <taxon>Pseudomonadati</taxon>
        <taxon>Pseudomonadota</taxon>
        <taxon>Alphaproteobacteria</taxon>
        <taxon>Hyphomicrobiales</taxon>
        <taxon>Nitrobacteraceae</taxon>
        <taxon>Rhodoplanes</taxon>
    </lineage>
</organism>
<name>A0A327KRQ1_9BRAD</name>
<evidence type="ECO:0000313" key="2">
    <source>
        <dbReference type="Proteomes" id="UP000248863"/>
    </source>
</evidence>
<keyword evidence="2" id="KW-1185">Reference proteome</keyword>
<dbReference type="EMBL" id="NPEU01000053">
    <property type="protein sequence ID" value="RAI40035.1"/>
    <property type="molecule type" value="Genomic_DNA"/>
</dbReference>
<dbReference type="OrthoDB" id="9905467at2"/>
<comment type="caution">
    <text evidence="1">The sequence shown here is derived from an EMBL/GenBank/DDBJ whole genome shotgun (WGS) entry which is preliminary data.</text>
</comment>
<reference evidence="1 2" key="1">
    <citation type="submission" date="2017-07" db="EMBL/GenBank/DDBJ databases">
        <title>Draft Genome Sequences of Select Purple Nonsulfur Bacteria.</title>
        <authorList>
            <person name="Lasarre B."/>
            <person name="Mckinlay J.B."/>
        </authorList>
    </citation>
    <scope>NUCLEOTIDE SEQUENCE [LARGE SCALE GENOMIC DNA]</scope>
    <source>
        <strain evidence="1 2">DSM 11907</strain>
    </source>
</reference>
<gene>
    <name evidence="1" type="ORF">CH338_07565</name>
</gene>